<dbReference type="EMBL" id="PVQB02000588">
    <property type="protein sequence ID" value="KAF4335144.1"/>
    <property type="molecule type" value="Genomic_DNA"/>
</dbReference>
<dbReference type="AlphaFoldDB" id="A0A9P5DUD6"/>
<reference evidence="1" key="2">
    <citation type="submission" date="2020-02" db="EMBL/GenBank/DDBJ databases">
        <title>Identification and distribution of gene clusters putatively required for synthesis of sphingolipid metabolism inhibitors in phylogenetically diverse species of the filamentous fungus Fusarium.</title>
        <authorList>
            <person name="Kim H.-S."/>
            <person name="Busman M."/>
            <person name="Brown D.W."/>
            <person name="Divon H."/>
            <person name="Uhlig S."/>
            <person name="Proctor R.H."/>
        </authorList>
    </citation>
    <scope>NUCLEOTIDE SEQUENCE</scope>
    <source>
        <strain evidence="1">NRRL 25174</strain>
    </source>
</reference>
<name>A0A9P5DUD6_9HYPO</name>
<protein>
    <submittedName>
        <fullName evidence="1">Uncharacterized protein</fullName>
    </submittedName>
</protein>
<evidence type="ECO:0000313" key="1">
    <source>
        <dbReference type="EMBL" id="KAF4335144.1"/>
    </source>
</evidence>
<dbReference type="Proteomes" id="UP000730481">
    <property type="component" value="Unassembled WGS sequence"/>
</dbReference>
<proteinExistence type="predicted"/>
<reference evidence="1" key="1">
    <citation type="journal article" date="2017" name="Mycologia">
        <title>Fusarium algeriense, sp. nov., a novel toxigenic crown rot pathogen of durum wheat from Algeria is nested in the Fusarium burgessii species complex.</title>
        <authorList>
            <person name="Laraba I."/>
            <person name="Keddad A."/>
            <person name="Boureghda H."/>
            <person name="Abdallah N."/>
            <person name="Vaughan M.M."/>
            <person name="Proctor R.H."/>
            <person name="Busman M."/>
            <person name="O'Donnell K."/>
        </authorList>
    </citation>
    <scope>NUCLEOTIDE SEQUENCE</scope>
    <source>
        <strain evidence="1">NRRL 25174</strain>
    </source>
</reference>
<keyword evidence="2" id="KW-1185">Reference proteome</keyword>
<evidence type="ECO:0000313" key="2">
    <source>
        <dbReference type="Proteomes" id="UP000730481"/>
    </source>
</evidence>
<dbReference type="OrthoDB" id="3830579at2759"/>
<accession>A0A9P5DUD6</accession>
<organism evidence="1 2">
    <name type="scientific">Fusarium beomiforme</name>
    <dbReference type="NCBI Taxonomy" id="44412"/>
    <lineage>
        <taxon>Eukaryota</taxon>
        <taxon>Fungi</taxon>
        <taxon>Dikarya</taxon>
        <taxon>Ascomycota</taxon>
        <taxon>Pezizomycotina</taxon>
        <taxon>Sordariomycetes</taxon>
        <taxon>Hypocreomycetidae</taxon>
        <taxon>Hypocreales</taxon>
        <taxon>Nectriaceae</taxon>
        <taxon>Fusarium</taxon>
        <taxon>Fusarium burgessii species complex</taxon>
    </lineage>
</organism>
<gene>
    <name evidence="1" type="ORF">FBEOM_11007</name>
</gene>
<sequence>MTSPQVSQFPPYEATEVISFQFSNASAPSSLSDESTEAGRIWAATLRAYLDQKETGTVWWGLLNDAPNKAKLIIAGRDQFQVSPQATELAAAWGAITVAPVTKDIYEFTTSDIARETAFCSTYETVSALFTFRFSNASDFEQLDTIFQQINSEVMLSPGAVVASYSIGGWSLDRTSYCAAYRYLNADAMRNFIQGDNKVRHLLEGVQSRASATELDFLETRVYKQGWQGSVTKTEPDNPTLSAFMSDAQELLKSFGSAGL</sequence>
<comment type="caution">
    <text evidence="1">The sequence shown here is derived from an EMBL/GenBank/DDBJ whole genome shotgun (WGS) entry which is preliminary data.</text>
</comment>